<dbReference type="Proteomes" id="UP000614216">
    <property type="component" value="Unassembled WGS sequence"/>
</dbReference>
<evidence type="ECO:0000313" key="2">
    <source>
        <dbReference type="EMBL" id="MBL6448720.1"/>
    </source>
</evidence>
<proteinExistence type="predicted"/>
<gene>
    <name evidence="2" type="ORF">JMN32_20575</name>
</gene>
<evidence type="ECO:0000313" key="3">
    <source>
        <dbReference type="Proteomes" id="UP000614216"/>
    </source>
</evidence>
<keyword evidence="3" id="KW-1185">Reference proteome</keyword>
<dbReference type="AlphaFoldDB" id="A0A937FZ04"/>
<feature type="domain" description="Haem-binding" evidence="1">
    <location>
        <begin position="9"/>
        <end position="144"/>
    </location>
</feature>
<name>A0A937FZ04_9BACT</name>
<comment type="caution">
    <text evidence="2">The sequence shown here is derived from an EMBL/GenBank/DDBJ whole genome shotgun (WGS) entry which is preliminary data.</text>
</comment>
<sequence length="147" mass="17072">MKYFLLTLLAALIIIQFFRIDKSVPEYNKTQDFISQETPPETVKHILKKACYDCHSNETVYPWYSEIAPVSWWLASHIEEGREHLNYSTWGEQPVKRKKHKLGEMIEEVEEGEMPLTSYTLAHSEASLTADEKAALINWLKQVNSSL</sequence>
<dbReference type="RefSeq" id="WP_202858252.1">
    <property type="nucleotide sequence ID" value="NZ_JAEUGD010000064.1"/>
</dbReference>
<dbReference type="Pfam" id="PF14376">
    <property type="entry name" value="Haem_bd"/>
    <property type="match status" value="1"/>
</dbReference>
<dbReference type="EMBL" id="JAEUGD010000064">
    <property type="protein sequence ID" value="MBL6448720.1"/>
    <property type="molecule type" value="Genomic_DNA"/>
</dbReference>
<reference evidence="2" key="1">
    <citation type="submission" date="2021-01" db="EMBL/GenBank/DDBJ databases">
        <title>Fulvivirga kasyanovii gen. nov., sp nov., a novel member of the phylum Bacteroidetes isolated from seawater in a mussel farm.</title>
        <authorList>
            <person name="Zhao L.-H."/>
            <person name="Wang Z.-J."/>
        </authorList>
    </citation>
    <scope>NUCLEOTIDE SEQUENCE</scope>
    <source>
        <strain evidence="2">29W222</strain>
    </source>
</reference>
<organism evidence="2 3">
    <name type="scientific">Fulvivirga marina</name>
    <dbReference type="NCBI Taxonomy" id="2494733"/>
    <lineage>
        <taxon>Bacteria</taxon>
        <taxon>Pseudomonadati</taxon>
        <taxon>Bacteroidota</taxon>
        <taxon>Cytophagia</taxon>
        <taxon>Cytophagales</taxon>
        <taxon>Fulvivirgaceae</taxon>
        <taxon>Fulvivirga</taxon>
    </lineage>
</organism>
<dbReference type="InterPro" id="IPR025992">
    <property type="entry name" value="Haem-bd"/>
</dbReference>
<dbReference type="SMART" id="SM01235">
    <property type="entry name" value="Haem_bd"/>
    <property type="match status" value="1"/>
</dbReference>
<accession>A0A937FZ04</accession>
<protein>
    <submittedName>
        <fullName evidence="2">Heme-binding domain-containing protein</fullName>
    </submittedName>
</protein>
<evidence type="ECO:0000259" key="1">
    <source>
        <dbReference type="SMART" id="SM01235"/>
    </source>
</evidence>